<organism evidence="1 2">
    <name type="scientific">Lampropedia cohaerens</name>
    <dbReference type="NCBI Taxonomy" id="1610491"/>
    <lineage>
        <taxon>Bacteria</taxon>
        <taxon>Pseudomonadati</taxon>
        <taxon>Pseudomonadota</taxon>
        <taxon>Betaproteobacteria</taxon>
        <taxon>Burkholderiales</taxon>
        <taxon>Comamonadaceae</taxon>
        <taxon>Lampropedia</taxon>
    </lineage>
</organism>
<reference evidence="1 2" key="1">
    <citation type="submission" date="2015-05" db="EMBL/GenBank/DDBJ databases">
        <title>Draft genome sequence of Lampropedia sp. CT6, isolated from the microbial mat of a hot water spring, located at Manikaran, India.</title>
        <authorList>
            <person name="Tripathi C."/>
            <person name="Rani P."/>
            <person name="Mahato N.K."/>
            <person name="Lal R."/>
        </authorList>
    </citation>
    <scope>NUCLEOTIDE SEQUENCE [LARGE SCALE GENOMIC DNA]</scope>
    <source>
        <strain evidence="1 2">CT6</strain>
    </source>
</reference>
<gene>
    <name evidence="1" type="ORF">AAV94_05105</name>
</gene>
<evidence type="ECO:0000313" key="2">
    <source>
        <dbReference type="Proteomes" id="UP000050580"/>
    </source>
</evidence>
<protein>
    <submittedName>
        <fullName evidence="1">Uncharacterized protein</fullName>
    </submittedName>
</protein>
<proteinExistence type="predicted"/>
<comment type="caution">
    <text evidence="1">The sequence shown here is derived from an EMBL/GenBank/DDBJ whole genome shotgun (WGS) entry which is preliminary data.</text>
</comment>
<accession>A0A0U1Q155</accession>
<sequence>MKLFSFPSAALEKAIAKRLLTLEAGSREWFAERWAQKPYRKSFIEKKAMPLVVFIAKGKNWSDEEFDQELADWDANFYPAEVDVLRPIAEGDGLLQLMQKKVQPERLAKLIAHIQARTLHGLA</sequence>
<dbReference type="AlphaFoldDB" id="A0A0U1Q155"/>
<evidence type="ECO:0000313" key="1">
    <source>
        <dbReference type="EMBL" id="KKW68476.1"/>
    </source>
</evidence>
<name>A0A0U1Q155_9BURK</name>
<dbReference type="Proteomes" id="UP000050580">
    <property type="component" value="Unassembled WGS sequence"/>
</dbReference>
<dbReference type="STRING" id="1610491.AAV94_05105"/>
<keyword evidence="2" id="KW-1185">Reference proteome</keyword>
<dbReference type="RefSeq" id="WP_046741243.1">
    <property type="nucleotide sequence ID" value="NZ_LBNQ01000019.1"/>
</dbReference>
<dbReference type="EMBL" id="LBNQ01000019">
    <property type="protein sequence ID" value="KKW68476.1"/>
    <property type="molecule type" value="Genomic_DNA"/>
</dbReference>
<dbReference type="PATRIC" id="fig|1610491.3.peg.1087"/>
<dbReference type="OrthoDB" id="8901310at2"/>